<dbReference type="GO" id="GO:0016887">
    <property type="term" value="F:ATP hydrolysis activity"/>
    <property type="evidence" value="ECO:0007669"/>
    <property type="project" value="InterPro"/>
</dbReference>
<dbReference type="Gene3D" id="3.40.50.300">
    <property type="entry name" value="P-loop containing nucleotide triphosphate hydrolases"/>
    <property type="match status" value="2"/>
</dbReference>
<dbReference type="SMART" id="SM00382">
    <property type="entry name" value="AAA"/>
    <property type="match status" value="2"/>
</dbReference>
<dbReference type="InterPro" id="IPR027417">
    <property type="entry name" value="P-loop_NTPase"/>
</dbReference>
<sequence length="708" mass="77009">MVLLGRDPPMDVEFEAAAGIEWHSGEVGVSAETLRQASILPGSYVLLSSPNLQLPWLRRTRLTPTAPLANTSLVVGEACESSLPSGSPMKLHALPNHLVPTVDYIHLEWAGRSARPPAEPLLSMLVGAIFYDTMLWHCVSFGADYGVWRCRLGAVPTRPPSSLLPSELHQVPRFGVVAKTSQLTVSHGASCCFRILDAHASSTYVPTSTSQMLHEMASLHLTQPQPGLCSVLLHGPTGSGKTSAVYHVAREHHATVLEMDPTVVSLQTSLSLEQQFLACFSAALHMQPAIICIKHIELLFPKTLNGPGSQRIADFCGAIHALQHGPGARVVVVGTVVAMEHLFKKVRHCFTDELAMEPTTLAFRRQLLQSIFPTQAMNDKVANALLIQSGQQPGDIVSLVRHAMTQLVVQDEPLSLDRVVAAATSHAGKSNGPKADVTVPNVTWDDIGGAEETKQRLKEMVVWPFEKPEVFHRMGISPPIGLILYGPPGTGKTMLAKAAANATLCNFMNVTASDLMSSEFGESEKAITRVFQTARAMSPCIVFLDEFQSLFANRSSSGQIGSRMASQLLQEIDALRSLTTSEQYVFVLAATNALDAIDNAFLQPGRFENILYVGHPDAAGRLKILELMQRQMPWEEDDIELDDLVNDTDGLSSAEIVSVGRIAALIALATSSERVSMDHLRQALIETWERYHVERPSDTSDVPSDDEP</sequence>
<dbReference type="OrthoDB" id="10254455at2759"/>
<protein>
    <submittedName>
        <fullName evidence="7">Aste57867_23383 protein</fullName>
    </submittedName>
</protein>
<dbReference type="EMBL" id="VJMH01007267">
    <property type="protein sequence ID" value="KAF0684663.1"/>
    <property type="molecule type" value="Genomic_DNA"/>
</dbReference>
<evidence type="ECO:0000256" key="4">
    <source>
        <dbReference type="ARBA" id="ARBA00022840"/>
    </source>
</evidence>
<dbReference type="SUPFAM" id="SSF52540">
    <property type="entry name" value="P-loop containing nucleoside triphosphate hydrolases"/>
    <property type="match status" value="2"/>
</dbReference>
<dbReference type="GO" id="GO:0005737">
    <property type="term" value="C:cytoplasm"/>
    <property type="evidence" value="ECO:0007669"/>
    <property type="project" value="UniProtKB-SubCell"/>
</dbReference>
<dbReference type="PANTHER" id="PTHR23077:SF117">
    <property type="entry name" value="AAA+ ATPASE DOMAIN-CONTAINING PROTEIN"/>
    <property type="match status" value="1"/>
</dbReference>
<dbReference type="EMBL" id="CAADRA010007293">
    <property type="protein sequence ID" value="VFU00029.1"/>
    <property type="molecule type" value="Genomic_DNA"/>
</dbReference>
<accession>A0A485LPF0</accession>
<dbReference type="Proteomes" id="UP000332933">
    <property type="component" value="Unassembled WGS sequence"/>
</dbReference>
<reference evidence="7 8" key="1">
    <citation type="submission" date="2019-03" db="EMBL/GenBank/DDBJ databases">
        <authorList>
            <person name="Gaulin E."/>
            <person name="Dumas B."/>
        </authorList>
    </citation>
    <scope>NUCLEOTIDE SEQUENCE [LARGE SCALE GENOMIC DNA]</scope>
    <source>
        <strain evidence="7">CBS 568.67</strain>
    </source>
</reference>
<comment type="subcellular location">
    <subcellularLocation>
        <location evidence="1">Cytoplasm</location>
    </subcellularLocation>
</comment>
<dbReference type="Gene3D" id="1.10.8.60">
    <property type="match status" value="2"/>
</dbReference>
<evidence type="ECO:0000313" key="6">
    <source>
        <dbReference type="EMBL" id="KAF0684663.1"/>
    </source>
</evidence>
<feature type="domain" description="AAA+ ATPase" evidence="5">
    <location>
        <begin position="478"/>
        <end position="617"/>
    </location>
</feature>
<name>A0A485LPF0_9STRA</name>
<reference evidence="6" key="2">
    <citation type="submission" date="2019-06" db="EMBL/GenBank/DDBJ databases">
        <title>Genomics analysis of Aphanomyces spp. identifies a new class of oomycete effector associated with host adaptation.</title>
        <authorList>
            <person name="Gaulin E."/>
        </authorList>
    </citation>
    <scope>NUCLEOTIDE SEQUENCE</scope>
    <source>
        <strain evidence="6">CBS 578.67</strain>
    </source>
</reference>
<evidence type="ECO:0000256" key="3">
    <source>
        <dbReference type="ARBA" id="ARBA00022741"/>
    </source>
</evidence>
<dbReference type="InterPro" id="IPR003959">
    <property type="entry name" value="ATPase_AAA_core"/>
</dbReference>
<dbReference type="PANTHER" id="PTHR23077">
    <property type="entry name" value="AAA-FAMILY ATPASE"/>
    <property type="match status" value="1"/>
</dbReference>
<proteinExistence type="predicted"/>
<gene>
    <name evidence="7" type="primary">Aste57867_23383</name>
    <name evidence="6" type="ORF">As57867_023312</name>
    <name evidence="7" type="ORF">ASTE57867_23383</name>
</gene>
<dbReference type="InterPro" id="IPR050168">
    <property type="entry name" value="AAA_ATPase_domain"/>
</dbReference>
<dbReference type="InterPro" id="IPR003593">
    <property type="entry name" value="AAA+_ATPase"/>
</dbReference>
<dbReference type="Pfam" id="PF00004">
    <property type="entry name" value="AAA"/>
    <property type="match status" value="2"/>
</dbReference>
<evidence type="ECO:0000313" key="8">
    <source>
        <dbReference type="Proteomes" id="UP000332933"/>
    </source>
</evidence>
<keyword evidence="2" id="KW-0963">Cytoplasm</keyword>
<dbReference type="AlphaFoldDB" id="A0A485LPF0"/>
<dbReference type="GO" id="GO:0005524">
    <property type="term" value="F:ATP binding"/>
    <property type="evidence" value="ECO:0007669"/>
    <property type="project" value="UniProtKB-KW"/>
</dbReference>
<evidence type="ECO:0000259" key="5">
    <source>
        <dbReference type="SMART" id="SM00382"/>
    </source>
</evidence>
<organism evidence="7 8">
    <name type="scientific">Aphanomyces stellatus</name>
    <dbReference type="NCBI Taxonomy" id="120398"/>
    <lineage>
        <taxon>Eukaryota</taxon>
        <taxon>Sar</taxon>
        <taxon>Stramenopiles</taxon>
        <taxon>Oomycota</taxon>
        <taxon>Saprolegniomycetes</taxon>
        <taxon>Saprolegniales</taxon>
        <taxon>Verrucalvaceae</taxon>
        <taxon>Aphanomyces</taxon>
    </lineage>
</organism>
<evidence type="ECO:0000256" key="1">
    <source>
        <dbReference type="ARBA" id="ARBA00004496"/>
    </source>
</evidence>
<keyword evidence="8" id="KW-1185">Reference proteome</keyword>
<evidence type="ECO:0000313" key="7">
    <source>
        <dbReference type="EMBL" id="VFU00029.1"/>
    </source>
</evidence>
<dbReference type="FunFam" id="3.40.50.300:FF:001054">
    <property type="entry name" value="ATPase, AAA family, putative"/>
    <property type="match status" value="1"/>
</dbReference>
<keyword evidence="4" id="KW-0067">ATP-binding</keyword>
<keyword evidence="3" id="KW-0547">Nucleotide-binding</keyword>
<feature type="domain" description="AAA+ ATPase" evidence="5">
    <location>
        <begin position="227"/>
        <end position="467"/>
    </location>
</feature>
<evidence type="ECO:0000256" key="2">
    <source>
        <dbReference type="ARBA" id="ARBA00022490"/>
    </source>
</evidence>